<evidence type="ECO:0000256" key="1">
    <source>
        <dbReference type="ARBA" id="ARBA00004651"/>
    </source>
</evidence>
<feature type="transmembrane region" description="Helical" evidence="7">
    <location>
        <begin position="143"/>
        <end position="160"/>
    </location>
</feature>
<organism evidence="9 10">
    <name type="scientific">Undibacterium aquatile</name>
    <dbReference type="NCBI Taxonomy" id="1537398"/>
    <lineage>
        <taxon>Bacteria</taxon>
        <taxon>Pseudomonadati</taxon>
        <taxon>Pseudomonadota</taxon>
        <taxon>Betaproteobacteria</taxon>
        <taxon>Burkholderiales</taxon>
        <taxon>Oxalobacteraceae</taxon>
        <taxon>Undibacterium</taxon>
    </lineage>
</organism>
<keyword evidence="5 7" id="KW-1133">Transmembrane helix</keyword>
<evidence type="ECO:0000256" key="7">
    <source>
        <dbReference type="SAM" id="Phobius"/>
    </source>
</evidence>
<accession>A0ABR6XDD7</accession>
<evidence type="ECO:0000259" key="8">
    <source>
        <dbReference type="Pfam" id="PF00884"/>
    </source>
</evidence>
<dbReference type="GO" id="GO:0016740">
    <property type="term" value="F:transferase activity"/>
    <property type="evidence" value="ECO:0007669"/>
    <property type="project" value="UniProtKB-KW"/>
</dbReference>
<keyword evidence="2" id="KW-1003">Cell membrane</keyword>
<protein>
    <submittedName>
        <fullName evidence="9">Phosphoethanolamine transferase</fullName>
    </submittedName>
</protein>
<dbReference type="Pfam" id="PF00884">
    <property type="entry name" value="Sulfatase"/>
    <property type="match status" value="1"/>
</dbReference>
<evidence type="ECO:0000256" key="3">
    <source>
        <dbReference type="ARBA" id="ARBA00022679"/>
    </source>
</evidence>
<evidence type="ECO:0000313" key="9">
    <source>
        <dbReference type="EMBL" id="MBC3810314.1"/>
    </source>
</evidence>
<feature type="domain" description="Sulfatase N-terminal" evidence="8">
    <location>
        <begin position="278"/>
        <end position="569"/>
    </location>
</feature>
<reference evidence="9 10" key="1">
    <citation type="submission" date="2020-08" db="EMBL/GenBank/DDBJ databases">
        <title>Novel species isolated from subtropical streams in China.</title>
        <authorList>
            <person name="Lu H."/>
        </authorList>
    </citation>
    <scope>NUCLEOTIDE SEQUENCE [LARGE SCALE GENOMIC DNA]</scope>
    <source>
        <strain evidence="9 10">CCTCC AB 2015119</strain>
    </source>
</reference>
<keyword evidence="10" id="KW-1185">Reference proteome</keyword>
<dbReference type="CDD" id="cd16017">
    <property type="entry name" value="LptA"/>
    <property type="match status" value="1"/>
</dbReference>
<keyword evidence="4 7" id="KW-0812">Transmembrane</keyword>
<comment type="subcellular location">
    <subcellularLocation>
        <location evidence="1">Cell membrane</location>
        <topology evidence="1">Multi-pass membrane protein</topology>
    </subcellularLocation>
</comment>
<feature type="transmembrane region" description="Helical" evidence="7">
    <location>
        <begin position="109"/>
        <end position="131"/>
    </location>
</feature>
<feature type="transmembrane region" description="Helical" evidence="7">
    <location>
        <begin position="12"/>
        <end position="30"/>
    </location>
</feature>
<proteinExistence type="predicted"/>
<evidence type="ECO:0000256" key="2">
    <source>
        <dbReference type="ARBA" id="ARBA00022475"/>
    </source>
</evidence>
<evidence type="ECO:0000256" key="4">
    <source>
        <dbReference type="ARBA" id="ARBA00022692"/>
    </source>
</evidence>
<sequence length="625" mass="71515">MRSLLRPSPLFLLLSYLLLSAIPFFSLMLGKPVEKGWQLLAMEVICWPILWAVFKHPRWFHFLLLPAMLAIPIEIYLRLYFGQSISTHHLGILLETSPKEAIEFLGQKIWLLLFLTLMITAWWWSLLKIALNTPALHWQHPSRWALISMVAMGFCIWGYGEYVGVTAPPASASAASSHSDDDSDGEPVSVASAKPMGKVIPLVWLEHQRQKLSHALGPLPSWAQIRYDEDVFTSTWPFGLAVRIADFWSERGYLSKLSEKSRNFRFNAALEGDPKLAQTIVVVLGESSRYDRWSLNGYERETNPLLSLEDNLVSFSDMITAVAATRLSVPVIVSRKPAAQSLKAGFSEKSFLSAFKEAGFKTFWISNQMSFGQFDTPISVFAKEADVTQFLNLGGFTNNSSFDDILLDPMSRALNDATPKKLIVLHTLGNHWNYSHRHPKEYDHWKPSLFGVDNPAYTDLKNKPALNNSYDNSILYTDWILSEVIQRLKASQQVTSMMYISDHGQTLYDGTCGLAFHGHNTQYEFHIPAFIWYSDDYQQLFPEKIRQLKRHQKFRLSTENVFHTLLDMGNIRYPDERLNWSILSPQLVAHTRYVDSYGWSDYDNATLKGDCREVIDKKTPVRQEK</sequence>
<dbReference type="EMBL" id="JACOFT010000001">
    <property type="protein sequence ID" value="MBC3810314.1"/>
    <property type="molecule type" value="Genomic_DNA"/>
</dbReference>
<keyword evidence="3 9" id="KW-0808">Transferase</keyword>
<gene>
    <name evidence="9" type="ORF">H8K26_02585</name>
</gene>
<dbReference type="SUPFAM" id="SSF53649">
    <property type="entry name" value="Alkaline phosphatase-like"/>
    <property type="match status" value="1"/>
</dbReference>
<evidence type="ECO:0000313" key="10">
    <source>
        <dbReference type="Proteomes" id="UP000637632"/>
    </source>
</evidence>
<name>A0ABR6XDD7_9BURK</name>
<dbReference type="PANTHER" id="PTHR30443">
    <property type="entry name" value="INNER MEMBRANE PROTEIN"/>
    <property type="match status" value="1"/>
</dbReference>
<feature type="transmembrane region" description="Helical" evidence="7">
    <location>
        <begin position="61"/>
        <end position="81"/>
    </location>
</feature>
<dbReference type="Gene3D" id="3.40.720.10">
    <property type="entry name" value="Alkaline Phosphatase, subunit A"/>
    <property type="match status" value="1"/>
</dbReference>
<keyword evidence="6 7" id="KW-0472">Membrane</keyword>
<comment type="caution">
    <text evidence="9">The sequence shown here is derived from an EMBL/GenBank/DDBJ whole genome shotgun (WGS) entry which is preliminary data.</text>
</comment>
<feature type="transmembrane region" description="Helical" evidence="7">
    <location>
        <begin position="36"/>
        <end position="54"/>
    </location>
</feature>
<dbReference type="InterPro" id="IPR058130">
    <property type="entry name" value="PEA_transf_C"/>
</dbReference>
<dbReference type="PANTHER" id="PTHR30443:SF0">
    <property type="entry name" value="PHOSPHOETHANOLAMINE TRANSFERASE EPTA"/>
    <property type="match status" value="1"/>
</dbReference>
<evidence type="ECO:0000256" key="6">
    <source>
        <dbReference type="ARBA" id="ARBA00023136"/>
    </source>
</evidence>
<dbReference type="Proteomes" id="UP000637632">
    <property type="component" value="Unassembled WGS sequence"/>
</dbReference>
<dbReference type="InterPro" id="IPR017850">
    <property type="entry name" value="Alkaline_phosphatase_core_sf"/>
</dbReference>
<evidence type="ECO:0000256" key="5">
    <source>
        <dbReference type="ARBA" id="ARBA00022989"/>
    </source>
</evidence>
<dbReference type="InterPro" id="IPR000917">
    <property type="entry name" value="Sulfatase_N"/>
</dbReference>
<dbReference type="InterPro" id="IPR040423">
    <property type="entry name" value="PEA_transferase"/>
</dbReference>